<evidence type="ECO:0000259" key="1">
    <source>
        <dbReference type="Pfam" id="PF03152"/>
    </source>
</evidence>
<feature type="domain" description="Ubiquitin fusion degradation protein UFD1 N-terminal subdomain 1" evidence="1">
    <location>
        <begin position="14"/>
        <end position="102"/>
    </location>
</feature>
<keyword evidence="4" id="KW-1185">Reference proteome</keyword>
<dbReference type="InterPro" id="IPR055417">
    <property type="entry name" value="UFD1_N1"/>
</dbReference>
<dbReference type="Pfam" id="PF24842">
    <property type="entry name" value="UFD1_N2"/>
    <property type="match status" value="1"/>
</dbReference>
<comment type="caution">
    <text evidence="3">The sequence shown here is derived from an EMBL/GenBank/DDBJ whole genome shotgun (WGS) entry which is preliminary data.</text>
</comment>
<reference evidence="3" key="1">
    <citation type="submission" date="2021-01" db="EMBL/GenBank/DDBJ databases">
        <authorList>
            <consortium name="Genoscope - CEA"/>
            <person name="William W."/>
        </authorList>
    </citation>
    <scope>NUCLEOTIDE SEQUENCE</scope>
</reference>
<dbReference type="OrthoDB" id="422728at2759"/>
<dbReference type="Pfam" id="PF03152">
    <property type="entry name" value="UFD1_N1"/>
    <property type="match status" value="1"/>
</dbReference>
<dbReference type="PANTHER" id="PTHR12555:SF13">
    <property type="entry name" value="UBIQUITIN RECOGNITION FACTOR IN ER-ASSOCIATED DEGRADATION PROTEIN 1"/>
    <property type="match status" value="1"/>
</dbReference>
<dbReference type="InterPro" id="IPR004854">
    <property type="entry name" value="Ufd1-like"/>
</dbReference>
<dbReference type="InterPro" id="IPR055418">
    <property type="entry name" value="UFD1_N2"/>
</dbReference>
<evidence type="ECO:0000313" key="4">
    <source>
        <dbReference type="Proteomes" id="UP000689195"/>
    </source>
</evidence>
<proteinExistence type="predicted"/>
<evidence type="ECO:0008006" key="5">
    <source>
        <dbReference type="Google" id="ProtNLM"/>
    </source>
</evidence>
<accession>A0A8S1XIZ0</accession>
<feature type="domain" description="Ubiquitin fusion degradation protein UFD1 N-terminal subdomain 2" evidence="2">
    <location>
        <begin position="110"/>
        <end position="187"/>
    </location>
</feature>
<evidence type="ECO:0000259" key="2">
    <source>
        <dbReference type="Pfam" id="PF24842"/>
    </source>
</evidence>
<gene>
    <name evidence="3" type="ORF">PPENT_87.1.T1250141</name>
</gene>
<dbReference type="EMBL" id="CAJJDO010000125">
    <property type="protein sequence ID" value="CAD8200804.1"/>
    <property type="molecule type" value="Genomic_DNA"/>
</dbReference>
<organism evidence="3 4">
    <name type="scientific">Paramecium pentaurelia</name>
    <dbReference type="NCBI Taxonomy" id="43138"/>
    <lineage>
        <taxon>Eukaryota</taxon>
        <taxon>Sar</taxon>
        <taxon>Alveolata</taxon>
        <taxon>Ciliophora</taxon>
        <taxon>Intramacronucleata</taxon>
        <taxon>Oligohymenophorea</taxon>
        <taxon>Peniculida</taxon>
        <taxon>Parameciidae</taxon>
        <taxon>Paramecium</taxon>
    </lineage>
</organism>
<dbReference type="GO" id="GO:0031593">
    <property type="term" value="F:polyubiquitin modification-dependent protein binding"/>
    <property type="evidence" value="ECO:0007669"/>
    <property type="project" value="TreeGrafter"/>
</dbReference>
<dbReference type="GO" id="GO:0006511">
    <property type="term" value="P:ubiquitin-dependent protein catabolic process"/>
    <property type="evidence" value="ECO:0007669"/>
    <property type="project" value="InterPro"/>
</dbReference>
<dbReference type="Proteomes" id="UP000689195">
    <property type="component" value="Unassembled WGS sequence"/>
</dbReference>
<dbReference type="AlphaFoldDB" id="A0A8S1XIZ0"/>
<dbReference type="PANTHER" id="PTHR12555">
    <property type="entry name" value="UBIQUITIN FUSION DEGRADATON PROTEIN 1"/>
    <property type="match status" value="1"/>
</dbReference>
<dbReference type="GO" id="GO:0034098">
    <property type="term" value="C:VCP-NPL4-UFD1 AAA ATPase complex"/>
    <property type="evidence" value="ECO:0007669"/>
    <property type="project" value="TreeGrafter"/>
</dbReference>
<dbReference type="GO" id="GO:0036503">
    <property type="term" value="P:ERAD pathway"/>
    <property type="evidence" value="ECO:0007669"/>
    <property type="project" value="TreeGrafter"/>
</dbReference>
<sequence>MFYQRSTQRQTYVEHLTVHSASSYGRPQINNGNKILLPASALQQLIFIKQNGPMIFKITSTLSQKFTYVGVLEFVAEEGSCIIPDWLFENMNFFENCWVIISLEQSLPLGKLIKIQPHETAFIDLPDPRAILENQLRNYICLTQGETITITFNKNKYMIDIVSVTPQTEKLAVCINEADVEIDFLQPLDYTEAPPQKLIKNNSTLGVEQEQQQQQQQQQSVFTGKGIRLDGKTGVAQPRKQSEDVKIVAEPYNPKKNKLVNGIRQTEEVQLFKGTSTKVGAQRKQL</sequence>
<protein>
    <recommendedName>
        <fullName evidence="5">Ubiquitin fusion degradaton protein</fullName>
    </recommendedName>
</protein>
<evidence type="ECO:0000313" key="3">
    <source>
        <dbReference type="EMBL" id="CAD8200804.1"/>
    </source>
</evidence>
<name>A0A8S1XIZ0_9CILI</name>